<proteinExistence type="predicted"/>
<organism evidence="1 2">
    <name type="scientific">Pseudomonas phage phiPsa315</name>
    <dbReference type="NCBI Taxonomy" id="1460363"/>
    <lineage>
        <taxon>Viruses</taxon>
        <taxon>Duplodnaviria</taxon>
        <taxon>Heunggongvirae</taxon>
        <taxon>Uroviricota</taxon>
        <taxon>Caudoviricetes</taxon>
        <taxon>Vandenendeviridae</taxon>
        <taxon>Gorskivirinae</taxon>
        <taxon>Otagovirus</taxon>
        <taxon>Otagovirus psa315</taxon>
    </lineage>
</organism>
<dbReference type="EMBL" id="MT670419">
    <property type="protein sequence ID" value="QNO00325.1"/>
    <property type="molecule type" value="Genomic_DNA"/>
</dbReference>
<accession>A0A7G9V219</accession>
<name>A0A7G9V219_9CAUD</name>
<evidence type="ECO:0000313" key="1">
    <source>
        <dbReference type="EMBL" id="QNO00325.1"/>
    </source>
</evidence>
<dbReference type="Proteomes" id="UP000516132">
    <property type="component" value="Segment"/>
</dbReference>
<evidence type="ECO:0000313" key="2">
    <source>
        <dbReference type="Proteomes" id="UP000516132"/>
    </source>
</evidence>
<sequence length="77" mass="8434">MALGDRFTTNIAGDSVSVVVVFHGESPDCNGWTESVQVAMLDNGQYMAFLNHGLQLTWPTTKQEACQVMAEQLAKMI</sequence>
<protein>
    <submittedName>
        <fullName evidence="1">Uncharacterized protein</fullName>
    </submittedName>
</protein>
<reference evidence="1 2" key="1">
    <citation type="submission" date="2020-06" db="EMBL/GenBank/DDBJ databases">
        <title>Characterization of Pseudomonas phiPsa374-like phages.</title>
        <authorList>
            <person name="Warring S."/>
            <person name="Malone L.M."/>
            <person name="Easingwood R.A."/>
            <person name="Rigano L."/>
            <person name="Frampton R.A."/>
            <person name="Lopez Acedo E."/>
            <person name="Templeton M.D."/>
            <person name="Kleffmann T."/>
            <person name="Bostina M."/>
            <person name="Fineran P.C."/>
        </authorList>
    </citation>
    <scope>NUCLEOTIDE SEQUENCE [LARGE SCALE GENOMIC DNA]</scope>
</reference>
<gene>
    <name evidence="1" type="ORF">phiPsa315_169</name>
</gene>
<keyword evidence="2" id="KW-1185">Reference proteome</keyword>